<feature type="region of interest" description="Disordered" evidence="1">
    <location>
        <begin position="1"/>
        <end position="52"/>
    </location>
</feature>
<evidence type="ECO:0000313" key="2">
    <source>
        <dbReference type="EMBL" id="KAK3296458.1"/>
    </source>
</evidence>
<comment type="caution">
    <text evidence="2">The sequence shown here is derived from an EMBL/GenBank/DDBJ whole genome shotgun (WGS) entry which is preliminary data.</text>
</comment>
<feature type="compositionally biased region" description="Basic residues" evidence="1">
    <location>
        <begin position="22"/>
        <end position="32"/>
    </location>
</feature>
<keyword evidence="3" id="KW-1185">Reference proteome</keyword>
<feature type="compositionally biased region" description="Polar residues" evidence="1">
    <location>
        <begin position="33"/>
        <end position="44"/>
    </location>
</feature>
<evidence type="ECO:0000256" key="1">
    <source>
        <dbReference type="SAM" id="MobiDB-lite"/>
    </source>
</evidence>
<proteinExistence type="predicted"/>
<organism evidence="2 3">
    <name type="scientific">Chaetomium fimeti</name>
    <dbReference type="NCBI Taxonomy" id="1854472"/>
    <lineage>
        <taxon>Eukaryota</taxon>
        <taxon>Fungi</taxon>
        <taxon>Dikarya</taxon>
        <taxon>Ascomycota</taxon>
        <taxon>Pezizomycotina</taxon>
        <taxon>Sordariomycetes</taxon>
        <taxon>Sordariomycetidae</taxon>
        <taxon>Sordariales</taxon>
        <taxon>Chaetomiaceae</taxon>
        <taxon>Chaetomium</taxon>
    </lineage>
</organism>
<gene>
    <name evidence="2" type="ORF">B0H64DRAFT_461648</name>
</gene>
<reference evidence="2" key="2">
    <citation type="submission" date="2023-06" db="EMBL/GenBank/DDBJ databases">
        <authorList>
            <consortium name="Lawrence Berkeley National Laboratory"/>
            <person name="Haridas S."/>
            <person name="Hensen N."/>
            <person name="Bonometti L."/>
            <person name="Westerberg I."/>
            <person name="Brannstrom I.O."/>
            <person name="Guillou S."/>
            <person name="Cros-Aarteil S."/>
            <person name="Calhoun S."/>
            <person name="Kuo A."/>
            <person name="Mondo S."/>
            <person name="Pangilinan J."/>
            <person name="Riley R."/>
            <person name="Labutti K."/>
            <person name="Andreopoulos B."/>
            <person name="Lipzen A."/>
            <person name="Chen C."/>
            <person name="Yanf M."/>
            <person name="Daum C."/>
            <person name="Ng V."/>
            <person name="Clum A."/>
            <person name="Steindorff A."/>
            <person name="Ohm R."/>
            <person name="Martin F."/>
            <person name="Silar P."/>
            <person name="Natvig D."/>
            <person name="Lalanne C."/>
            <person name="Gautier V."/>
            <person name="Ament-Velasquez S.L."/>
            <person name="Kruys A."/>
            <person name="Hutchinson M.I."/>
            <person name="Powell A.J."/>
            <person name="Barry K."/>
            <person name="Miller A.N."/>
            <person name="Grigoriev I.V."/>
            <person name="Debuchy R."/>
            <person name="Gladieux P."/>
            <person name="Thoren M.H."/>
            <person name="Johannesson H."/>
        </authorList>
    </citation>
    <scope>NUCLEOTIDE SEQUENCE</scope>
    <source>
        <strain evidence="2">CBS 168.71</strain>
    </source>
</reference>
<name>A0AAE0HH50_9PEZI</name>
<feature type="compositionally biased region" description="Polar residues" evidence="1">
    <location>
        <begin position="1"/>
        <end position="21"/>
    </location>
</feature>
<dbReference type="EMBL" id="JAUEPN010000004">
    <property type="protein sequence ID" value="KAK3296458.1"/>
    <property type="molecule type" value="Genomic_DNA"/>
</dbReference>
<dbReference type="RefSeq" id="XP_062659972.1">
    <property type="nucleotide sequence ID" value="XM_062807514.1"/>
</dbReference>
<dbReference type="AlphaFoldDB" id="A0AAE0HH50"/>
<reference evidence="2" key="1">
    <citation type="journal article" date="2023" name="Mol. Phylogenet. Evol.">
        <title>Genome-scale phylogeny and comparative genomics of the fungal order Sordariales.</title>
        <authorList>
            <person name="Hensen N."/>
            <person name="Bonometti L."/>
            <person name="Westerberg I."/>
            <person name="Brannstrom I.O."/>
            <person name="Guillou S."/>
            <person name="Cros-Aarteil S."/>
            <person name="Calhoun S."/>
            <person name="Haridas S."/>
            <person name="Kuo A."/>
            <person name="Mondo S."/>
            <person name="Pangilinan J."/>
            <person name="Riley R."/>
            <person name="LaButti K."/>
            <person name="Andreopoulos B."/>
            <person name="Lipzen A."/>
            <person name="Chen C."/>
            <person name="Yan M."/>
            <person name="Daum C."/>
            <person name="Ng V."/>
            <person name="Clum A."/>
            <person name="Steindorff A."/>
            <person name="Ohm R.A."/>
            <person name="Martin F."/>
            <person name="Silar P."/>
            <person name="Natvig D.O."/>
            <person name="Lalanne C."/>
            <person name="Gautier V."/>
            <person name="Ament-Velasquez S.L."/>
            <person name="Kruys A."/>
            <person name="Hutchinson M.I."/>
            <person name="Powell A.J."/>
            <person name="Barry K."/>
            <person name="Miller A.N."/>
            <person name="Grigoriev I.V."/>
            <person name="Debuchy R."/>
            <person name="Gladieux P."/>
            <person name="Hiltunen Thoren M."/>
            <person name="Johannesson H."/>
        </authorList>
    </citation>
    <scope>NUCLEOTIDE SEQUENCE</scope>
    <source>
        <strain evidence="2">CBS 168.71</strain>
    </source>
</reference>
<protein>
    <submittedName>
        <fullName evidence="2">Uncharacterized protein</fullName>
    </submittedName>
</protein>
<dbReference type="Proteomes" id="UP001278766">
    <property type="component" value="Unassembled WGS sequence"/>
</dbReference>
<evidence type="ECO:0000313" key="3">
    <source>
        <dbReference type="Proteomes" id="UP001278766"/>
    </source>
</evidence>
<accession>A0AAE0HH50</accession>
<sequence length="234" mass="26532">MSTASRNSKTYWGNGPGNSPRTHGRTQNRRTSRLTIGNGSSSVENVDPSGMINPRTVFVRGMRIEGCGIDIHRDMKSALYHVTGSGTFEDPSVAWLQAEWGIDDEIREAQSNIARRVAKANKFRCILIRKEMHGRACTFDRYGRRNTFRGDDGILRTATTASDNHMTVWMGEHAGRILVGGHIYIIQVRDPNTGRFLPQLMNDPTNQRTKSLLQPGREMVAEEFWLVRNTWERI</sequence>
<dbReference type="GeneID" id="87844462"/>